<dbReference type="CDD" id="cd06293">
    <property type="entry name" value="PBP1_LacI-like"/>
    <property type="match status" value="1"/>
</dbReference>
<dbReference type="InterPro" id="IPR010982">
    <property type="entry name" value="Lambda_DNA-bd_dom_sf"/>
</dbReference>
<dbReference type="SUPFAM" id="SSF47413">
    <property type="entry name" value="lambda repressor-like DNA-binding domains"/>
    <property type="match status" value="1"/>
</dbReference>
<keyword evidence="2" id="KW-0238">DNA-binding</keyword>
<keyword evidence="6" id="KW-1185">Reference proteome</keyword>
<evidence type="ECO:0000313" key="6">
    <source>
        <dbReference type="Proteomes" id="UP001165136"/>
    </source>
</evidence>
<dbReference type="PROSITE" id="PS00356">
    <property type="entry name" value="HTH_LACI_1"/>
    <property type="match status" value="1"/>
</dbReference>
<dbReference type="AlphaFoldDB" id="A0A9W6R628"/>
<keyword evidence="3" id="KW-0804">Transcription</keyword>
<dbReference type="EMBL" id="BSTI01000010">
    <property type="protein sequence ID" value="GLY68140.1"/>
    <property type="molecule type" value="Genomic_DNA"/>
</dbReference>
<name>A0A9W6R628_9PSEU</name>
<protein>
    <submittedName>
        <fullName evidence="5">LacI family transcriptional regulator</fullName>
    </submittedName>
</protein>
<dbReference type="PRINTS" id="PR00036">
    <property type="entry name" value="HTHLACI"/>
</dbReference>
<keyword evidence="1" id="KW-0805">Transcription regulation</keyword>
<evidence type="ECO:0000256" key="3">
    <source>
        <dbReference type="ARBA" id="ARBA00023163"/>
    </source>
</evidence>
<dbReference type="GO" id="GO:0000976">
    <property type="term" value="F:transcription cis-regulatory region binding"/>
    <property type="evidence" value="ECO:0007669"/>
    <property type="project" value="TreeGrafter"/>
</dbReference>
<dbReference type="PROSITE" id="PS50932">
    <property type="entry name" value="HTH_LACI_2"/>
    <property type="match status" value="1"/>
</dbReference>
<dbReference type="Pfam" id="PF13377">
    <property type="entry name" value="Peripla_BP_3"/>
    <property type="match status" value="1"/>
</dbReference>
<evidence type="ECO:0000256" key="1">
    <source>
        <dbReference type="ARBA" id="ARBA00023015"/>
    </source>
</evidence>
<comment type="caution">
    <text evidence="5">The sequence shown here is derived from an EMBL/GenBank/DDBJ whole genome shotgun (WGS) entry which is preliminary data.</text>
</comment>
<dbReference type="Pfam" id="PF00356">
    <property type="entry name" value="LacI"/>
    <property type="match status" value="1"/>
</dbReference>
<dbReference type="PANTHER" id="PTHR30146:SF109">
    <property type="entry name" value="HTH-TYPE TRANSCRIPTIONAL REGULATOR GALS"/>
    <property type="match status" value="1"/>
</dbReference>
<organism evidence="5 6">
    <name type="scientific">Amycolatopsis taiwanensis</name>
    <dbReference type="NCBI Taxonomy" id="342230"/>
    <lineage>
        <taxon>Bacteria</taxon>
        <taxon>Bacillati</taxon>
        <taxon>Actinomycetota</taxon>
        <taxon>Actinomycetes</taxon>
        <taxon>Pseudonocardiales</taxon>
        <taxon>Pseudonocardiaceae</taxon>
        <taxon>Amycolatopsis</taxon>
    </lineage>
</organism>
<dbReference type="InterPro" id="IPR000843">
    <property type="entry name" value="HTH_LacI"/>
</dbReference>
<proteinExistence type="predicted"/>
<dbReference type="SMART" id="SM00354">
    <property type="entry name" value="HTH_LACI"/>
    <property type="match status" value="1"/>
</dbReference>
<reference evidence="5" key="1">
    <citation type="submission" date="2023-03" db="EMBL/GenBank/DDBJ databases">
        <title>Amycolatopsis taiwanensis NBRC 103393.</title>
        <authorList>
            <person name="Ichikawa N."/>
            <person name="Sato H."/>
            <person name="Tonouchi N."/>
        </authorList>
    </citation>
    <scope>NUCLEOTIDE SEQUENCE</scope>
    <source>
        <strain evidence="5">NBRC 103393</strain>
    </source>
</reference>
<dbReference type="Proteomes" id="UP001165136">
    <property type="component" value="Unassembled WGS sequence"/>
</dbReference>
<dbReference type="Gene3D" id="3.40.50.2300">
    <property type="match status" value="2"/>
</dbReference>
<dbReference type="PANTHER" id="PTHR30146">
    <property type="entry name" value="LACI-RELATED TRANSCRIPTIONAL REPRESSOR"/>
    <property type="match status" value="1"/>
</dbReference>
<evidence type="ECO:0000259" key="4">
    <source>
        <dbReference type="PROSITE" id="PS50932"/>
    </source>
</evidence>
<dbReference type="GO" id="GO:0003700">
    <property type="term" value="F:DNA-binding transcription factor activity"/>
    <property type="evidence" value="ECO:0007669"/>
    <property type="project" value="TreeGrafter"/>
</dbReference>
<accession>A0A9W6R628</accession>
<feature type="domain" description="HTH lacI-type" evidence="4">
    <location>
        <begin position="1"/>
        <end position="55"/>
    </location>
</feature>
<dbReference type="Gene3D" id="1.10.260.40">
    <property type="entry name" value="lambda repressor-like DNA-binding domains"/>
    <property type="match status" value="1"/>
</dbReference>
<dbReference type="CDD" id="cd01392">
    <property type="entry name" value="HTH_LacI"/>
    <property type="match status" value="1"/>
</dbReference>
<evidence type="ECO:0000256" key="2">
    <source>
        <dbReference type="ARBA" id="ARBA00023125"/>
    </source>
</evidence>
<gene>
    <name evidence="5" type="primary">lacI</name>
    <name evidence="5" type="ORF">Atai01_47590</name>
</gene>
<dbReference type="InterPro" id="IPR046335">
    <property type="entry name" value="LacI/GalR-like_sensor"/>
</dbReference>
<evidence type="ECO:0000313" key="5">
    <source>
        <dbReference type="EMBL" id="GLY68140.1"/>
    </source>
</evidence>
<dbReference type="SUPFAM" id="SSF53822">
    <property type="entry name" value="Periplasmic binding protein-like I"/>
    <property type="match status" value="1"/>
</dbReference>
<sequence>MGIKDVARVAGVSPSTVSNVLNHPERVAPAKRAQVEQAMRTLGFVRNEAARYLRTGASRTLGLILLDAWNPFFTEMARGVEDYAFAQDWAVLVSNSDRRADRESRYLNVFAERPVDGIIIVPHGDPPERLADLRRQGIPSVLADRRGTGDTTMSVSLDDVGGGQLAVAHLLELGHRDIAFAGDPTRVTQVRDRLLGATRALAAAGRPTQFTVIETALTMGGGRQVGKQLVDQPPAARPSAVFASNDLVAIGLLQVLLRHGVRVPEDIAVIGYDDIEFASQLAVPLSSVKQPPYAMGHAAAELLIAALTGEPRSENHVVFQPELVVRESTVGTRG</sequence>
<dbReference type="InterPro" id="IPR028082">
    <property type="entry name" value="Peripla_BP_I"/>
</dbReference>